<feature type="compositionally biased region" description="Polar residues" evidence="1">
    <location>
        <begin position="78"/>
        <end position="101"/>
    </location>
</feature>
<comment type="caution">
    <text evidence="2">The sequence shown here is derived from an EMBL/GenBank/DDBJ whole genome shotgun (WGS) entry which is preliminary data.</text>
</comment>
<feature type="region of interest" description="Disordered" evidence="1">
    <location>
        <begin position="34"/>
        <end position="59"/>
    </location>
</feature>
<evidence type="ECO:0000313" key="2">
    <source>
        <dbReference type="EMBL" id="KAF9938409.1"/>
    </source>
</evidence>
<dbReference type="EMBL" id="JAAAHY010003713">
    <property type="protein sequence ID" value="KAF9938409.1"/>
    <property type="molecule type" value="Genomic_DNA"/>
</dbReference>
<reference evidence="2" key="1">
    <citation type="journal article" date="2020" name="Fungal Divers.">
        <title>Resolving the Mortierellaceae phylogeny through synthesis of multi-gene phylogenetics and phylogenomics.</title>
        <authorList>
            <person name="Vandepol N."/>
            <person name="Liber J."/>
            <person name="Desiro A."/>
            <person name="Na H."/>
            <person name="Kennedy M."/>
            <person name="Barry K."/>
            <person name="Grigoriev I.V."/>
            <person name="Miller A.N."/>
            <person name="O'Donnell K."/>
            <person name="Stajich J.E."/>
            <person name="Bonito G."/>
        </authorList>
    </citation>
    <scope>NUCLEOTIDE SEQUENCE</scope>
    <source>
        <strain evidence="2">CK1249</strain>
    </source>
</reference>
<sequence>MSSLGGAGAGMSSGGNGGLYPHHARMAQFWSPSTGGAVTDPNNSTRMRCLSTSSVDSNASSVGFSHLTPAMAAMTVQHAHQQHQASPTNSGYESYGTSPQGGFQHYYHTQQQQQAAHPSASSSSAYPYHSPFSSPLQQSQMAAPA</sequence>
<keyword evidence="3" id="KW-1185">Reference proteome</keyword>
<organism evidence="2 3">
    <name type="scientific">Mortierella alpina</name>
    <name type="common">Oleaginous fungus</name>
    <name type="synonym">Mortierella renispora</name>
    <dbReference type="NCBI Taxonomy" id="64518"/>
    <lineage>
        <taxon>Eukaryota</taxon>
        <taxon>Fungi</taxon>
        <taxon>Fungi incertae sedis</taxon>
        <taxon>Mucoromycota</taxon>
        <taxon>Mortierellomycotina</taxon>
        <taxon>Mortierellomycetes</taxon>
        <taxon>Mortierellales</taxon>
        <taxon>Mortierellaceae</taxon>
        <taxon>Mortierella</taxon>
    </lineage>
</organism>
<feature type="region of interest" description="Disordered" evidence="1">
    <location>
        <begin position="75"/>
        <end position="145"/>
    </location>
</feature>
<feature type="non-terminal residue" evidence="2">
    <location>
        <position position="145"/>
    </location>
</feature>
<dbReference type="OrthoDB" id="2448878at2759"/>
<gene>
    <name evidence="2" type="ORF">BGZ70_006551</name>
</gene>
<feature type="compositionally biased region" description="Polar residues" evidence="1">
    <location>
        <begin position="34"/>
        <end position="46"/>
    </location>
</feature>
<protein>
    <submittedName>
        <fullName evidence="2">Uncharacterized protein</fullName>
    </submittedName>
</protein>
<proteinExistence type="predicted"/>
<evidence type="ECO:0000256" key="1">
    <source>
        <dbReference type="SAM" id="MobiDB-lite"/>
    </source>
</evidence>
<dbReference type="Proteomes" id="UP000738359">
    <property type="component" value="Unassembled WGS sequence"/>
</dbReference>
<accession>A0A9P6LTQ6</accession>
<dbReference type="AlphaFoldDB" id="A0A9P6LTQ6"/>
<name>A0A9P6LTQ6_MORAP</name>
<feature type="compositionally biased region" description="Low complexity" evidence="1">
    <location>
        <begin position="104"/>
        <end position="135"/>
    </location>
</feature>
<feature type="compositionally biased region" description="Polar residues" evidence="1">
    <location>
        <begin position="136"/>
        <end position="145"/>
    </location>
</feature>
<evidence type="ECO:0000313" key="3">
    <source>
        <dbReference type="Proteomes" id="UP000738359"/>
    </source>
</evidence>